<dbReference type="SUPFAM" id="SSF56112">
    <property type="entry name" value="Protein kinase-like (PK-like)"/>
    <property type="match status" value="1"/>
</dbReference>
<dbReference type="Proteomes" id="UP001558713">
    <property type="component" value="Unassembled WGS sequence"/>
</dbReference>
<gene>
    <name evidence="2" type="ORF">V5N11_035027</name>
</gene>
<dbReference type="InterPro" id="IPR052751">
    <property type="entry name" value="Plant_MAPKKK"/>
</dbReference>
<comment type="caution">
    <text evidence="2">The sequence shown here is derived from an EMBL/GenBank/DDBJ whole genome shotgun (WGS) entry which is preliminary data.</text>
</comment>
<reference evidence="2 3" key="1">
    <citation type="submission" date="2024-04" db="EMBL/GenBank/DDBJ databases">
        <title>Genome assembly C_amara_ONT_v2.</title>
        <authorList>
            <person name="Yant L."/>
            <person name="Moore C."/>
            <person name="Slenker M."/>
        </authorList>
    </citation>
    <scope>NUCLEOTIDE SEQUENCE [LARGE SCALE GENOMIC DNA]</scope>
    <source>
        <tissue evidence="2">Leaf</tissue>
    </source>
</reference>
<evidence type="ECO:0000313" key="2">
    <source>
        <dbReference type="EMBL" id="KAL1220092.1"/>
    </source>
</evidence>
<dbReference type="InterPro" id="IPR011009">
    <property type="entry name" value="Kinase-like_dom_sf"/>
</dbReference>
<keyword evidence="2" id="KW-0418">Kinase</keyword>
<dbReference type="PROSITE" id="PS50011">
    <property type="entry name" value="PROTEIN_KINASE_DOM"/>
    <property type="match status" value="1"/>
</dbReference>
<protein>
    <submittedName>
        <fullName evidence="2">Mitogen-activated protein kinase kinase kinase 17</fullName>
    </submittedName>
</protein>
<dbReference type="AlphaFoldDB" id="A0ABD1BSC7"/>
<dbReference type="GO" id="GO:0016301">
    <property type="term" value="F:kinase activity"/>
    <property type="evidence" value="ECO:0007669"/>
    <property type="project" value="UniProtKB-KW"/>
</dbReference>
<accession>A0ABD1BSC7</accession>
<proteinExistence type="predicted"/>
<dbReference type="SMART" id="SM00220">
    <property type="entry name" value="S_TKc"/>
    <property type="match status" value="1"/>
</dbReference>
<dbReference type="PANTHER" id="PTHR48011">
    <property type="entry name" value="CCR4-NOT TRANSCRIPTIONAL COMPLEX SUBUNIT CAF120-RELATED"/>
    <property type="match status" value="1"/>
</dbReference>
<keyword evidence="3" id="KW-1185">Reference proteome</keyword>
<dbReference type="PROSITE" id="PS00108">
    <property type="entry name" value="PROTEIN_KINASE_ST"/>
    <property type="match status" value="1"/>
</dbReference>
<keyword evidence="2" id="KW-0808">Transferase</keyword>
<dbReference type="PANTHER" id="PTHR48011:SF52">
    <property type="entry name" value="PROTEIN KINASE FAMILY PROTEIN-RELATED"/>
    <property type="match status" value="1"/>
</dbReference>
<organism evidence="2 3">
    <name type="scientific">Cardamine amara subsp. amara</name>
    <dbReference type="NCBI Taxonomy" id="228776"/>
    <lineage>
        <taxon>Eukaryota</taxon>
        <taxon>Viridiplantae</taxon>
        <taxon>Streptophyta</taxon>
        <taxon>Embryophyta</taxon>
        <taxon>Tracheophyta</taxon>
        <taxon>Spermatophyta</taxon>
        <taxon>Magnoliopsida</taxon>
        <taxon>eudicotyledons</taxon>
        <taxon>Gunneridae</taxon>
        <taxon>Pentapetalae</taxon>
        <taxon>rosids</taxon>
        <taxon>malvids</taxon>
        <taxon>Brassicales</taxon>
        <taxon>Brassicaceae</taxon>
        <taxon>Cardamineae</taxon>
        <taxon>Cardamine</taxon>
    </lineage>
</organism>
<dbReference type="InterPro" id="IPR008271">
    <property type="entry name" value="Ser/Thr_kinase_AS"/>
</dbReference>
<evidence type="ECO:0000313" key="3">
    <source>
        <dbReference type="Proteomes" id="UP001558713"/>
    </source>
</evidence>
<evidence type="ECO:0000259" key="1">
    <source>
        <dbReference type="PROSITE" id="PS50011"/>
    </source>
</evidence>
<dbReference type="EMBL" id="JBANAX010000161">
    <property type="protein sequence ID" value="KAL1220092.1"/>
    <property type="molecule type" value="Genomic_DNA"/>
</dbReference>
<sequence length="331" mass="37595">MEQKNIGDLPESSLKIVSVLGNGIYNSTSLKNDSTLGRSYLKKTSTLKHSEKLERELKVMLHFNTNPFIVQASCPHLHFETNTEGVTLCYIYMEYASLGNLDKMISDAGGKLPEVTIRRATRMILQGLKALHSEGYVHCDLKPSNVFVFPSNTPGDPWDLKLSGFGLSKGPTMDSSLLFPGTLEYMPPECTGEGCMLFGKDLLIGPARDIWSLGRTVLKMFGSFPHKMGHRTAWAIERGISPVATDFWMRCSKLRPRERPTVDELLDHPFVAEKLPSFHEVSLFHKKQFHGRYEEFIPKPHKEQLHGRHEEFIPKPQYYCDWYNLFGDGLS</sequence>
<name>A0ABD1BSC7_CARAN</name>
<dbReference type="InterPro" id="IPR000719">
    <property type="entry name" value="Prot_kinase_dom"/>
</dbReference>
<dbReference type="Gene3D" id="1.10.510.10">
    <property type="entry name" value="Transferase(Phosphotransferase) domain 1"/>
    <property type="match status" value="1"/>
</dbReference>
<feature type="domain" description="Protein kinase" evidence="1">
    <location>
        <begin position="14"/>
        <end position="271"/>
    </location>
</feature>
<dbReference type="Pfam" id="PF00069">
    <property type="entry name" value="Pkinase"/>
    <property type="match status" value="1"/>
</dbReference>